<name>A0A5C5UMW3_9CORY</name>
<organism evidence="1 2">
    <name type="scientific">Corynebacterium canis</name>
    <dbReference type="NCBI Taxonomy" id="679663"/>
    <lineage>
        <taxon>Bacteria</taxon>
        <taxon>Bacillati</taxon>
        <taxon>Actinomycetota</taxon>
        <taxon>Actinomycetes</taxon>
        <taxon>Mycobacteriales</taxon>
        <taxon>Corynebacteriaceae</taxon>
        <taxon>Corynebacterium</taxon>
    </lineage>
</organism>
<evidence type="ECO:0000313" key="1">
    <source>
        <dbReference type="EMBL" id="TWT26770.1"/>
    </source>
</evidence>
<protein>
    <submittedName>
        <fullName evidence="1">Mycothiol system anti-sigma-R factor</fullName>
    </submittedName>
</protein>
<dbReference type="EMBL" id="VOHM01000006">
    <property type="protein sequence ID" value="TWT26770.1"/>
    <property type="molecule type" value="Genomic_DNA"/>
</dbReference>
<dbReference type="RefSeq" id="WP_146323834.1">
    <property type="nucleotide sequence ID" value="NZ_BAABLR010000005.1"/>
</dbReference>
<keyword evidence="2" id="KW-1185">Reference proteome</keyword>
<evidence type="ECO:0000313" key="2">
    <source>
        <dbReference type="Proteomes" id="UP000320791"/>
    </source>
</evidence>
<sequence length="85" mass="9743">MKEDHECFCGCEDAYEALFLLLDGHMEQAEAQRLKERVLACPACFEALGIEQEVRALVRQCCGVHAPVRLRERITIAIRIEQRRG</sequence>
<reference evidence="1 2" key="1">
    <citation type="submission" date="2019-08" db="EMBL/GenBank/DDBJ databases">
        <authorList>
            <person name="Lei W."/>
        </authorList>
    </citation>
    <scope>NUCLEOTIDE SEQUENCE [LARGE SCALE GENOMIC DNA]</scope>
    <source>
        <strain evidence="1 2">CCUG 58627</strain>
    </source>
</reference>
<dbReference type="NCBIfam" id="TIGR03988">
    <property type="entry name" value="antisig_RsrA"/>
    <property type="match status" value="1"/>
</dbReference>
<dbReference type="AlphaFoldDB" id="A0A5C5UMW3"/>
<dbReference type="OrthoDB" id="3267840at2"/>
<dbReference type="InterPro" id="IPR024020">
    <property type="entry name" value="Anit_sigma_mycothiol_RsrA"/>
</dbReference>
<gene>
    <name evidence="1" type="primary">rsrA</name>
    <name evidence="1" type="ORF">FRX94_03975</name>
</gene>
<comment type="caution">
    <text evidence="1">The sequence shown here is derived from an EMBL/GenBank/DDBJ whole genome shotgun (WGS) entry which is preliminary data.</text>
</comment>
<dbReference type="Proteomes" id="UP000320791">
    <property type="component" value="Unassembled WGS sequence"/>
</dbReference>
<accession>A0A5C5UMW3</accession>
<proteinExistence type="predicted"/>